<evidence type="ECO:0000313" key="5">
    <source>
        <dbReference type="EMBL" id="GGT92121.1"/>
    </source>
</evidence>
<reference evidence="5" key="2">
    <citation type="submission" date="2020-09" db="EMBL/GenBank/DDBJ databases">
        <authorList>
            <person name="Sun Q."/>
            <person name="Ohkuma M."/>
        </authorList>
    </citation>
    <scope>NUCLEOTIDE SEQUENCE</scope>
    <source>
        <strain evidence="5">JCM 4125</strain>
    </source>
</reference>
<accession>A0A918HRW9</accession>
<sequence>MTGVGLHTPAGRRPDDLMHALDDGRTLAVASPELIQAGAPVTFAGLVPEFDMTGYVDKRRLRQLERPNMLGLAAAADALDDAGLPMEPGAFDPAAFGVAVGTGHGNHHVMERVATQADVDLHRLHPSTVTRIMYNSTAALISARFGAAAFSMTYVAACASGGMAIGEAMRRIREGQVVAALAGGVDSPVSPLTVAAFARMRVLSTSRADPATASRPFDTERDGFVLSEGASFLLLEEWEHAKARGAHVYGEVAGYHTNSDAYHAVAPRPDGSTAARCMLGALLDAGIEPGEVGHINANATSTWSGDEAEGRAIQAVFGAAGPPVTAPKGVLGHMIGGAAAAEAFASLRFGAREEVAPVANVDQVQGGLGINVVVGEPQAAVGPWAVSNSLGFGGHNVSLVLSSAG</sequence>
<name>A0A918HRW9_9ACTN</name>
<comment type="caution">
    <text evidence="5">The sequence shown here is derived from an EMBL/GenBank/DDBJ whole genome shotgun (WGS) entry which is preliminary data.</text>
</comment>
<keyword evidence="6" id="KW-1185">Reference proteome</keyword>
<dbReference type="Pfam" id="PF00109">
    <property type="entry name" value="ketoacyl-synt"/>
    <property type="match status" value="1"/>
</dbReference>
<evidence type="ECO:0000313" key="6">
    <source>
        <dbReference type="Proteomes" id="UP000646776"/>
    </source>
</evidence>
<dbReference type="Gene3D" id="3.40.47.10">
    <property type="match status" value="2"/>
</dbReference>
<dbReference type="Pfam" id="PF02801">
    <property type="entry name" value="Ketoacyl-synt_C"/>
    <property type="match status" value="1"/>
</dbReference>
<dbReference type="InterPro" id="IPR014031">
    <property type="entry name" value="Ketoacyl_synth_C"/>
</dbReference>
<dbReference type="AlphaFoldDB" id="A0A918HRW9"/>
<comment type="similarity">
    <text evidence="1 3">Belongs to the thiolase-like superfamily. Beta-ketoacyl-ACP synthases family.</text>
</comment>
<dbReference type="SUPFAM" id="SSF53901">
    <property type="entry name" value="Thiolase-like"/>
    <property type="match status" value="2"/>
</dbReference>
<proteinExistence type="inferred from homology"/>
<dbReference type="PROSITE" id="PS52004">
    <property type="entry name" value="KS3_2"/>
    <property type="match status" value="1"/>
</dbReference>
<dbReference type="PANTHER" id="PTHR11712:SF336">
    <property type="entry name" value="3-OXOACYL-[ACYL-CARRIER-PROTEIN] SYNTHASE, MITOCHONDRIAL"/>
    <property type="match status" value="1"/>
</dbReference>
<dbReference type="CDD" id="cd00834">
    <property type="entry name" value="KAS_I_II"/>
    <property type="match status" value="1"/>
</dbReference>
<dbReference type="GO" id="GO:0006633">
    <property type="term" value="P:fatty acid biosynthetic process"/>
    <property type="evidence" value="ECO:0007669"/>
    <property type="project" value="TreeGrafter"/>
</dbReference>
<protein>
    <submittedName>
        <fullName evidence="5">3-oxoacyl-[acyl-carrier-protein] synthase 2</fullName>
    </submittedName>
</protein>
<gene>
    <name evidence="5" type="ORF">GCM10010226_82640</name>
</gene>
<feature type="domain" description="Ketosynthase family 3 (KS3)" evidence="4">
    <location>
        <begin position="1"/>
        <end position="403"/>
    </location>
</feature>
<dbReference type="GO" id="GO:0004315">
    <property type="term" value="F:3-oxoacyl-[acyl-carrier-protein] synthase activity"/>
    <property type="evidence" value="ECO:0007669"/>
    <property type="project" value="TreeGrafter"/>
</dbReference>
<evidence type="ECO:0000256" key="3">
    <source>
        <dbReference type="RuleBase" id="RU003694"/>
    </source>
</evidence>
<dbReference type="Proteomes" id="UP000646776">
    <property type="component" value="Unassembled WGS sequence"/>
</dbReference>
<evidence type="ECO:0000259" key="4">
    <source>
        <dbReference type="PROSITE" id="PS52004"/>
    </source>
</evidence>
<evidence type="ECO:0000256" key="2">
    <source>
        <dbReference type="ARBA" id="ARBA00022679"/>
    </source>
</evidence>
<dbReference type="SMART" id="SM00825">
    <property type="entry name" value="PKS_KS"/>
    <property type="match status" value="1"/>
</dbReference>
<evidence type="ECO:0000256" key="1">
    <source>
        <dbReference type="ARBA" id="ARBA00008467"/>
    </source>
</evidence>
<dbReference type="InterPro" id="IPR016039">
    <property type="entry name" value="Thiolase-like"/>
</dbReference>
<organism evidence="5 6">
    <name type="scientific">Streptomyces phaeofaciens</name>
    <dbReference type="NCBI Taxonomy" id="68254"/>
    <lineage>
        <taxon>Bacteria</taxon>
        <taxon>Bacillati</taxon>
        <taxon>Actinomycetota</taxon>
        <taxon>Actinomycetes</taxon>
        <taxon>Kitasatosporales</taxon>
        <taxon>Streptomycetaceae</taxon>
        <taxon>Streptomyces</taxon>
    </lineage>
</organism>
<dbReference type="PANTHER" id="PTHR11712">
    <property type="entry name" value="POLYKETIDE SYNTHASE-RELATED"/>
    <property type="match status" value="1"/>
</dbReference>
<reference evidence="5" key="1">
    <citation type="journal article" date="2014" name="Int. J. Syst. Evol. Microbiol.">
        <title>Complete genome sequence of Corynebacterium casei LMG S-19264T (=DSM 44701T), isolated from a smear-ripened cheese.</title>
        <authorList>
            <consortium name="US DOE Joint Genome Institute (JGI-PGF)"/>
            <person name="Walter F."/>
            <person name="Albersmeier A."/>
            <person name="Kalinowski J."/>
            <person name="Ruckert C."/>
        </authorList>
    </citation>
    <scope>NUCLEOTIDE SEQUENCE</scope>
    <source>
        <strain evidence="5">JCM 4125</strain>
    </source>
</reference>
<dbReference type="InterPro" id="IPR014030">
    <property type="entry name" value="Ketoacyl_synth_N"/>
</dbReference>
<dbReference type="EMBL" id="BMSA01000040">
    <property type="protein sequence ID" value="GGT92121.1"/>
    <property type="molecule type" value="Genomic_DNA"/>
</dbReference>
<dbReference type="InterPro" id="IPR020841">
    <property type="entry name" value="PKS_Beta-ketoAc_synthase_dom"/>
</dbReference>
<dbReference type="InterPro" id="IPR000794">
    <property type="entry name" value="Beta-ketoacyl_synthase"/>
</dbReference>
<keyword evidence="2 3" id="KW-0808">Transferase</keyword>